<keyword evidence="1 3" id="KW-0808">Transferase</keyword>
<proteinExistence type="predicted"/>
<dbReference type="PANTHER" id="PTHR46401:SF2">
    <property type="entry name" value="GLYCOSYLTRANSFERASE WBBK-RELATED"/>
    <property type="match status" value="1"/>
</dbReference>
<organism evidence="3">
    <name type="scientific">Salmonella diarizonae</name>
    <dbReference type="NCBI Taxonomy" id="59204"/>
    <lineage>
        <taxon>Bacteria</taxon>
        <taxon>Pseudomonadati</taxon>
        <taxon>Pseudomonadota</taxon>
        <taxon>Gammaproteobacteria</taxon>
        <taxon>Enterobacterales</taxon>
        <taxon>Enterobacteriaceae</taxon>
        <taxon>Salmonella</taxon>
    </lineage>
</organism>
<dbReference type="InterPro" id="IPR001296">
    <property type="entry name" value="Glyco_trans_1"/>
</dbReference>
<dbReference type="SUPFAM" id="SSF53756">
    <property type="entry name" value="UDP-Glycosyltransferase/glycogen phosphorylase"/>
    <property type="match status" value="1"/>
</dbReference>
<sequence length="374" mass="43554">MGNKKDMSNLVIVNASALASSGALTILNQFLEHAMNDSKHEYLCFIHENVKKNSVNNVTIIPVKKQSFIQRVWWDLYGVNNYIKKNKLEPKKIISLQNTSVNSKYKQIIYLHQSIPFSNFKIKKEIQYVIFFMYKYLYPFFIFFRTKNTTFVVQTDWMKEALIAKRKIAKDRVYVIKPDIILPSNNLEYSDEDEDGDDKKSDAVFLYPATPLFYKNHMIILDAMRILKTEGILGNTKFQVTFKQSDNDELAIKIDKYDLINNVSFLGVISYEELFHKYSNADAIIFPSYLESFGLPLAEGAMLGKYIICSDLPYARDVLSNYSNVDYVIHDDAIKWASSLKEIILKKRNNTLYKSENSYIYLPKTSWADFFKLI</sequence>
<dbReference type="AlphaFoldDB" id="B8R3F0"/>
<dbReference type="GO" id="GO:0009103">
    <property type="term" value="P:lipopolysaccharide biosynthetic process"/>
    <property type="evidence" value="ECO:0007669"/>
    <property type="project" value="TreeGrafter"/>
</dbReference>
<evidence type="ECO:0000259" key="2">
    <source>
        <dbReference type="Pfam" id="PF00534"/>
    </source>
</evidence>
<name>B8R3F0_SALDZ</name>
<feature type="domain" description="Glycosyl transferase family 1" evidence="2">
    <location>
        <begin position="198"/>
        <end position="346"/>
    </location>
</feature>
<protein>
    <submittedName>
        <fullName evidence="3">Glycosyl transferase</fullName>
    </submittedName>
</protein>
<dbReference type="EMBL" id="EU825757">
    <property type="protein sequence ID" value="ACJ26804.1"/>
    <property type="molecule type" value="Genomic_DNA"/>
</dbReference>
<dbReference type="GO" id="GO:0016757">
    <property type="term" value="F:glycosyltransferase activity"/>
    <property type="evidence" value="ECO:0007669"/>
    <property type="project" value="InterPro"/>
</dbReference>
<evidence type="ECO:0000256" key="1">
    <source>
        <dbReference type="ARBA" id="ARBA00022679"/>
    </source>
</evidence>
<dbReference type="PANTHER" id="PTHR46401">
    <property type="entry name" value="GLYCOSYLTRANSFERASE WBBK-RELATED"/>
    <property type="match status" value="1"/>
</dbReference>
<dbReference type="Pfam" id="PF00534">
    <property type="entry name" value="Glycos_transf_1"/>
    <property type="match status" value="1"/>
</dbReference>
<reference evidence="3" key="1">
    <citation type="journal article" date="2009" name="J. Med. Microbiol.">
        <title>Escherichia coli O123 O antigen genes and polysaccharide structure are conserved in some Salmonella enterica serogroups.</title>
        <authorList>
            <person name="Clark C.G."/>
            <person name="Kropinski A.M."/>
            <person name="Parolis H."/>
            <person name="Grant C.C."/>
            <person name="Trout-Yakel K.M."/>
            <person name="Franklin K."/>
            <person name="Ng L.K."/>
            <person name="Paramonov N.A."/>
            <person name="Parolis L.A."/>
            <person name="Rahn K."/>
            <person name="Tabor H."/>
        </authorList>
    </citation>
    <scope>NUCLEOTIDE SEQUENCE</scope>
</reference>
<dbReference type="Gene3D" id="3.40.50.2000">
    <property type="entry name" value="Glycogen Phosphorylase B"/>
    <property type="match status" value="1"/>
</dbReference>
<evidence type="ECO:0000313" key="3">
    <source>
        <dbReference type="EMBL" id="ACJ26804.1"/>
    </source>
</evidence>
<gene>
    <name evidence="3" type="primary">wfbF</name>
</gene>
<accession>B8R3F0</accession>